<feature type="compositionally biased region" description="Polar residues" evidence="1">
    <location>
        <begin position="1"/>
        <end position="13"/>
    </location>
</feature>
<comment type="caution">
    <text evidence="2">The sequence shown here is derived from an EMBL/GenBank/DDBJ whole genome shotgun (WGS) entry which is preliminary data.</text>
</comment>
<gene>
    <name evidence="2" type="ORF">CASFOL_000310</name>
</gene>
<proteinExistence type="predicted"/>
<dbReference type="Gene3D" id="2.40.70.10">
    <property type="entry name" value="Acid Proteases"/>
    <property type="match status" value="1"/>
</dbReference>
<evidence type="ECO:0000313" key="2">
    <source>
        <dbReference type="EMBL" id="KAL3655914.1"/>
    </source>
</evidence>
<name>A0ABD3ES51_9LAMI</name>
<dbReference type="EMBL" id="JAVIJP010000001">
    <property type="protein sequence ID" value="KAL3655914.1"/>
    <property type="molecule type" value="Genomic_DNA"/>
</dbReference>
<evidence type="ECO:0008006" key="4">
    <source>
        <dbReference type="Google" id="ProtNLM"/>
    </source>
</evidence>
<dbReference type="Proteomes" id="UP001632038">
    <property type="component" value="Unassembled WGS sequence"/>
</dbReference>
<feature type="region of interest" description="Disordered" evidence="1">
    <location>
        <begin position="1"/>
        <end position="48"/>
    </location>
</feature>
<dbReference type="PANTHER" id="PTHR33067:SF9">
    <property type="entry name" value="RNA-DIRECTED DNA POLYMERASE"/>
    <property type="match status" value="1"/>
</dbReference>
<protein>
    <recommendedName>
        <fullName evidence="4">Aspartic peptidase DDI1-type domain-containing protein</fullName>
    </recommendedName>
</protein>
<reference evidence="3" key="1">
    <citation type="journal article" date="2024" name="IScience">
        <title>Strigolactones Initiate the Formation of Haustorium-like Structures in Castilleja.</title>
        <authorList>
            <person name="Buerger M."/>
            <person name="Peterson D."/>
            <person name="Chory J."/>
        </authorList>
    </citation>
    <scope>NUCLEOTIDE SEQUENCE [LARGE SCALE GENOMIC DNA]</scope>
</reference>
<evidence type="ECO:0000256" key="1">
    <source>
        <dbReference type="SAM" id="MobiDB-lite"/>
    </source>
</evidence>
<organism evidence="2 3">
    <name type="scientific">Castilleja foliolosa</name>
    <dbReference type="NCBI Taxonomy" id="1961234"/>
    <lineage>
        <taxon>Eukaryota</taxon>
        <taxon>Viridiplantae</taxon>
        <taxon>Streptophyta</taxon>
        <taxon>Embryophyta</taxon>
        <taxon>Tracheophyta</taxon>
        <taxon>Spermatophyta</taxon>
        <taxon>Magnoliopsida</taxon>
        <taxon>eudicotyledons</taxon>
        <taxon>Gunneridae</taxon>
        <taxon>Pentapetalae</taxon>
        <taxon>asterids</taxon>
        <taxon>lamiids</taxon>
        <taxon>Lamiales</taxon>
        <taxon>Orobanchaceae</taxon>
        <taxon>Pedicularideae</taxon>
        <taxon>Castillejinae</taxon>
        <taxon>Castilleja</taxon>
    </lineage>
</organism>
<evidence type="ECO:0000313" key="3">
    <source>
        <dbReference type="Proteomes" id="UP001632038"/>
    </source>
</evidence>
<accession>A0ABD3ES51</accession>
<dbReference type="PANTHER" id="PTHR33067">
    <property type="entry name" value="RNA-DIRECTED DNA POLYMERASE-RELATED"/>
    <property type="match status" value="1"/>
</dbReference>
<keyword evidence="3" id="KW-1185">Reference proteome</keyword>
<sequence length="347" mass="38638">MPRIDPSSSQSTLLIDPSATPPDPRRAHDPTRATMARDPQPSNGLHRVEKRYVPGSLRGTIPLRAQSNDQDQDVQVNVPFPSRLRPPKENKLFNDMYNLLKDVNVSIPLLELIRTVPAYVKFFKDLIAREKKGVIVEKVRALEEINGVEKSNVPPKLGDPGSFCIAIKVGNGGTARGMLDLGAGINLMPYDLYKQLDIGKMSPTDMKLQMADRSIRKPMGVVKNVLVQVDNLFIPADFVILDVGEARLEGKDQTILLGRPFMATSRAIIDVHGGSITLRAFDQSVTFDMQKLMNTPSPLLDVGYIEEEVIDEAKEEFLGKMPFLDESDDEFGMDDLYEKGLMSEIMN</sequence>
<dbReference type="InterPro" id="IPR021109">
    <property type="entry name" value="Peptidase_aspartic_dom_sf"/>
</dbReference>
<dbReference type="AlphaFoldDB" id="A0ABD3ES51"/>
<dbReference type="CDD" id="cd00303">
    <property type="entry name" value="retropepsin_like"/>
    <property type="match status" value="1"/>
</dbReference>